<reference evidence="1 2" key="2">
    <citation type="submission" date="2017-10" db="EMBL/GenBank/DDBJ databases">
        <title>Extensive intraspecific genome diversity in a model arbuscular mycorrhizal fungus.</title>
        <authorList>
            <person name="Chen E.C.H."/>
            <person name="Morin E."/>
            <person name="Baudet D."/>
            <person name="Noel J."/>
            <person name="Ndikumana S."/>
            <person name="Charron P."/>
            <person name="St-Onge C."/>
            <person name="Giorgi J."/>
            <person name="Grigoriev I.V."/>
            <person name="Roux C."/>
            <person name="Martin F.M."/>
            <person name="Corradi N."/>
        </authorList>
    </citation>
    <scope>NUCLEOTIDE SEQUENCE [LARGE SCALE GENOMIC DNA]</scope>
    <source>
        <strain evidence="1 2">C2</strain>
    </source>
</reference>
<proteinExistence type="predicted"/>
<dbReference type="AlphaFoldDB" id="A0A2N1MEH7"/>
<dbReference type="EMBL" id="LLXL01002757">
    <property type="protein sequence ID" value="PKK60033.1"/>
    <property type="molecule type" value="Genomic_DNA"/>
</dbReference>
<dbReference type="Proteomes" id="UP000233469">
    <property type="component" value="Unassembled WGS sequence"/>
</dbReference>
<protein>
    <submittedName>
        <fullName evidence="1">Uncharacterized protein</fullName>
    </submittedName>
</protein>
<organism evidence="1 2">
    <name type="scientific">Rhizophagus irregularis</name>
    <dbReference type="NCBI Taxonomy" id="588596"/>
    <lineage>
        <taxon>Eukaryota</taxon>
        <taxon>Fungi</taxon>
        <taxon>Fungi incertae sedis</taxon>
        <taxon>Mucoromycota</taxon>
        <taxon>Glomeromycotina</taxon>
        <taxon>Glomeromycetes</taxon>
        <taxon>Glomerales</taxon>
        <taxon>Glomeraceae</taxon>
        <taxon>Rhizophagus</taxon>
    </lineage>
</organism>
<accession>A0A2N1MEH7</accession>
<evidence type="ECO:0000313" key="1">
    <source>
        <dbReference type="EMBL" id="PKK60033.1"/>
    </source>
</evidence>
<comment type="caution">
    <text evidence="1">The sequence shown here is derived from an EMBL/GenBank/DDBJ whole genome shotgun (WGS) entry which is preliminary data.</text>
</comment>
<gene>
    <name evidence="1" type="ORF">RhiirC2_793941</name>
</gene>
<reference evidence="1 2" key="1">
    <citation type="submission" date="2016-04" db="EMBL/GenBank/DDBJ databases">
        <title>Genome analyses suggest a sexual origin of heterokaryosis in a supposedly ancient asexual fungus.</title>
        <authorList>
            <person name="Ropars J."/>
            <person name="Sedzielewska K."/>
            <person name="Noel J."/>
            <person name="Charron P."/>
            <person name="Farinelli L."/>
            <person name="Marton T."/>
            <person name="Kruger M."/>
            <person name="Pelin A."/>
            <person name="Brachmann A."/>
            <person name="Corradi N."/>
        </authorList>
    </citation>
    <scope>NUCLEOTIDE SEQUENCE [LARGE SCALE GENOMIC DNA]</scope>
    <source>
        <strain evidence="1 2">C2</strain>
    </source>
</reference>
<evidence type="ECO:0000313" key="2">
    <source>
        <dbReference type="Proteomes" id="UP000233469"/>
    </source>
</evidence>
<sequence length="58" mass="6398">MPKSIEKPEYIKKALGLNRDASIPVLCMDKVEQLTGSLALNIVENITQISKKDSTPIN</sequence>
<name>A0A2N1MEH7_9GLOM</name>